<dbReference type="Proteomes" id="UP000269721">
    <property type="component" value="Unassembled WGS sequence"/>
</dbReference>
<accession>A0A4P9WRG3</accession>
<keyword evidence="1" id="KW-0812">Transmembrane</keyword>
<feature type="transmembrane region" description="Helical" evidence="1">
    <location>
        <begin position="206"/>
        <end position="226"/>
    </location>
</feature>
<feature type="transmembrane region" description="Helical" evidence="1">
    <location>
        <begin position="233"/>
        <end position="250"/>
    </location>
</feature>
<name>A0A4P9WRG3_9FUNG</name>
<keyword evidence="1" id="KW-0472">Membrane</keyword>
<dbReference type="AlphaFoldDB" id="A0A4P9WRG3"/>
<organism evidence="2 3">
    <name type="scientific">Blyttiomyces helicus</name>
    <dbReference type="NCBI Taxonomy" id="388810"/>
    <lineage>
        <taxon>Eukaryota</taxon>
        <taxon>Fungi</taxon>
        <taxon>Fungi incertae sedis</taxon>
        <taxon>Chytridiomycota</taxon>
        <taxon>Chytridiomycota incertae sedis</taxon>
        <taxon>Chytridiomycetes</taxon>
        <taxon>Chytridiomycetes incertae sedis</taxon>
        <taxon>Blyttiomyces</taxon>
    </lineage>
</organism>
<evidence type="ECO:0000256" key="1">
    <source>
        <dbReference type="SAM" id="Phobius"/>
    </source>
</evidence>
<sequence>MSPDDGSRTTYTDIRRSTTMSFASFSHCPYSSTKESHARTSHQEMTLPIYAARVDLLMDVTVVYLPVASHGCFAVPAGGVALDIYVVDRLVLAPMVVSRLWPSQYLAMLSRFAYRRSSLPTHRPVVLTIDVEPLGWRLRLILGLAWSTAVTAASSLLNWLDRWALVYDRVDDGGLPPRVSQLCRWVTILVAPLAPVDERVYGMGSLLMFMVAPLSSCHLVITAVLLMNDRVTGALLTVVAVLLVMVSTLLTTDTMLVALLTILAALVILMIELMTGNPLMIKLLILMGGYLVIYTSLRLIMVPLLSVDMSLDPVVMAFLLDVVDTVGDDLANDLGCNVDVLVVDLAGGYPALVDDSGCTGDVLDVLDGDRWLCLRGTMISIGLMMVSVLVKYAVMALLMSIDVKIGVDNEMRLNPSFDVAILIMLWLVSTEGGLQVDAALGVDVGGVLDEVDGRKVPVVGLGRTVDDRSCLANGRAEGRRCGGRDLLTEAASLDSLLAVLLMLELSLLAIDHLPLDSLTIGVDLLMNE</sequence>
<dbReference type="EMBL" id="KZ993889">
    <property type="protein sequence ID" value="RKO94458.1"/>
    <property type="molecule type" value="Genomic_DNA"/>
</dbReference>
<gene>
    <name evidence="2" type="ORF">BDK51DRAFT_48083</name>
</gene>
<protein>
    <submittedName>
        <fullName evidence="2">Uncharacterized protein</fullName>
    </submittedName>
</protein>
<keyword evidence="1" id="KW-1133">Transmembrane helix</keyword>
<feature type="transmembrane region" description="Helical" evidence="1">
    <location>
        <begin position="140"/>
        <end position="160"/>
    </location>
</feature>
<reference evidence="3" key="1">
    <citation type="journal article" date="2018" name="Nat. Microbiol.">
        <title>Leveraging single-cell genomics to expand the fungal tree of life.</title>
        <authorList>
            <person name="Ahrendt S.R."/>
            <person name="Quandt C.A."/>
            <person name="Ciobanu D."/>
            <person name="Clum A."/>
            <person name="Salamov A."/>
            <person name="Andreopoulos B."/>
            <person name="Cheng J.F."/>
            <person name="Woyke T."/>
            <person name="Pelin A."/>
            <person name="Henrissat B."/>
            <person name="Reynolds N.K."/>
            <person name="Benny G.L."/>
            <person name="Smith M.E."/>
            <person name="James T.Y."/>
            <person name="Grigoriev I.V."/>
        </authorList>
    </citation>
    <scope>NUCLEOTIDE SEQUENCE [LARGE SCALE GENOMIC DNA]</scope>
</reference>
<keyword evidence="3" id="KW-1185">Reference proteome</keyword>
<evidence type="ECO:0000313" key="2">
    <source>
        <dbReference type="EMBL" id="RKO94458.1"/>
    </source>
</evidence>
<feature type="transmembrane region" description="Helical" evidence="1">
    <location>
        <begin position="378"/>
        <end position="401"/>
    </location>
</feature>
<evidence type="ECO:0000313" key="3">
    <source>
        <dbReference type="Proteomes" id="UP000269721"/>
    </source>
</evidence>
<feature type="transmembrane region" description="Helical" evidence="1">
    <location>
        <begin position="283"/>
        <end position="306"/>
    </location>
</feature>
<feature type="transmembrane region" description="Helical" evidence="1">
    <location>
        <begin position="256"/>
        <end position="276"/>
    </location>
</feature>
<proteinExistence type="predicted"/>